<accession>A0A8S4A5K3</accession>
<keyword evidence="3" id="KW-1185">Reference proteome</keyword>
<evidence type="ECO:0000256" key="1">
    <source>
        <dbReference type="SAM" id="MobiDB-lite"/>
    </source>
</evidence>
<dbReference type="AlphaFoldDB" id="A0A8S4A5K3"/>
<name>A0A8S4A5K3_9EUPU</name>
<dbReference type="Proteomes" id="UP000678393">
    <property type="component" value="Unassembled WGS sequence"/>
</dbReference>
<gene>
    <name evidence="2" type="ORF">CUNI_LOCUS21116</name>
</gene>
<protein>
    <submittedName>
        <fullName evidence="2">Uncharacterized protein</fullName>
    </submittedName>
</protein>
<evidence type="ECO:0000313" key="3">
    <source>
        <dbReference type="Proteomes" id="UP000678393"/>
    </source>
</evidence>
<proteinExistence type="predicted"/>
<reference evidence="2" key="1">
    <citation type="submission" date="2021-04" db="EMBL/GenBank/DDBJ databases">
        <authorList>
            <consortium name="Molecular Ecology Group"/>
        </authorList>
    </citation>
    <scope>NUCLEOTIDE SEQUENCE</scope>
</reference>
<dbReference type="EMBL" id="CAJHNH020008431">
    <property type="protein sequence ID" value="CAG5135558.1"/>
    <property type="molecule type" value="Genomic_DNA"/>
</dbReference>
<evidence type="ECO:0000313" key="2">
    <source>
        <dbReference type="EMBL" id="CAG5135558.1"/>
    </source>
</evidence>
<feature type="non-terminal residue" evidence="2">
    <location>
        <position position="1"/>
    </location>
</feature>
<feature type="region of interest" description="Disordered" evidence="1">
    <location>
        <begin position="1"/>
        <end position="27"/>
    </location>
</feature>
<feature type="non-terminal residue" evidence="2">
    <location>
        <position position="50"/>
    </location>
</feature>
<sequence length="50" mass="5587">EPVRKCQNVPPSLADGASETQRDNPGMSFLRSEVGRIDQLQVCFFSFTVE</sequence>
<comment type="caution">
    <text evidence="2">The sequence shown here is derived from an EMBL/GenBank/DDBJ whole genome shotgun (WGS) entry which is preliminary data.</text>
</comment>
<organism evidence="2 3">
    <name type="scientific">Candidula unifasciata</name>
    <dbReference type="NCBI Taxonomy" id="100452"/>
    <lineage>
        <taxon>Eukaryota</taxon>
        <taxon>Metazoa</taxon>
        <taxon>Spiralia</taxon>
        <taxon>Lophotrochozoa</taxon>
        <taxon>Mollusca</taxon>
        <taxon>Gastropoda</taxon>
        <taxon>Heterobranchia</taxon>
        <taxon>Euthyneura</taxon>
        <taxon>Panpulmonata</taxon>
        <taxon>Eupulmonata</taxon>
        <taxon>Stylommatophora</taxon>
        <taxon>Helicina</taxon>
        <taxon>Helicoidea</taxon>
        <taxon>Geomitridae</taxon>
        <taxon>Candidula</taxon>
    </lineage>
</organism>